<evidence type="ECO:0000256" key="4">
    <source>
        <dbReference type="ARBA" id="ARBA00023242"/>
    </source>
</evidence>
<feature type="domain" description="Transcription factor IIIC subunit Tfc1/Sfc1 triple barrel" evidence="7">
    <location>
        <begin position="20"/>
        <end position="121"/>
    </location>
</feature>
<dbReference type="Pfam" id="PF09734">
    <property type="entry name" value="Tau95"/>
    <property type="match status" value="1"/>
</dbReference>
<dbReference type="InterPro" id="IPR040454">
    <property type="entry name" value="TF_IIIC_Tfc1/Sfc1"/>
</dbReference>
<keyword evidence="9" id="KW-1185">Reference proteome</keyword>
<protein>
    <recommendedName>
        <fullName evidence="10">Transcription factor IIIC subunit 5 HTH domain-containing protein</fullName>
    </recommendedName>
</protein>
<comment type="subcellular location">
    <subcellularLocation>
        <location evidence="1">Nucleus</location>
    </subcellularLocation>
</comment>
<dbReference type="GO" id="GO:0000127">
    <property type="term" value="C:transcription factor TFIIIC complex"/>
    <property type="evidence" value="ECO:0007669"/>
    <property type="project" value="InterPro"/>
</dbReference>
<keyword evidence="2" id="KW-0238">DNA-binding</keyword>
<dbReference type="GO" id="GO:0001003">
    <property type="term" value="F:RNA polymerase III type 2 promoter sequence-specific DNA binding"/>
    <property type="evidence" value="ECO:0007669"/>
    <property type="project" value="TreeGrafter"/>
</dbReference>
<evidence type="ECO:0000256" key="2">
    <source>
        <dbReference type="ARBA" id="ARBA00023125"/>
    </source>
</evidence>
<dbReference type="GO" id="GO:0005634">
    <property type="term" value="C:nucleus"/>
    <property type="evidence" value="ECO:0007669"/>
    <property type="project" value="UniProtKB-SubCell"/>
</dbReference>
<dbReference type="InterPro" id="IPR042536">
    <property type="entry name" value="TFIIIC_tauA_Sfc1"/>
</dbReference>
<accession>A0A1X2GAK6</accession>
<dbReference type="AlphaFoldDB" id="A0A1X2GAK6"/>
<evidence type="ECO:0000313" key="9">
    <source>
        <dbReference type="Proteomes" id="UP000242146"/>
    </source>
</evidence>
<dbReference type="Pfam" id="PF17682">
    <property type="entry name" value="Tau95_N"/>
    <property type="match status" value="1"/>
</dbReference>
<evidence type="ECO:0000256" key="1">
    <source>
        <dbReference type="ARBA" id="ARBA00004123"/>
    </source>
</evidence>
<evidence type="ECO:0000256" key="5">
    <source>
        <dbReference type="SAM" id="MobiDB-lite"/>
    </source>
</evidence>
<comment type="caution">
    <text evidence="8">The sequence shown here is derived from an EMBL/GenBank/DDBJ whole genome shotgun (WGS) entry which is preliminary data.</text>
</comment>
<dbReference type="FunFam" id="3.30.200.160:FF:000002">
    <property type="entry name" value="Transcription factor IIIC, subunit 5"/>
    <property type="match status" value="1"/>
</dbReference>
<dbReference type="OrthoDB" id="5598268at2759"/>
<proteinExistence type="predicted"/>
<dbReference type="GO" id="GO:0006384">
    <property type="term" value="P:transcription initiation at RNA polymerase III promoter"/>
    <property type="evidence" value="ECO:0007669"/>
    <property type="project" value="InterPro"/>
</dbReference>
<organism evidence="8 9">
    <name type="scientific">Hesseltinella vesiculosa</name>
    <dbReference type="NCBI Taxonomy" id="101127"/>
    <lineage>
        <taxon>Eukaryota</taxon>
        <taxon>Fungi</taxon>
        <taxon>Fungi incertae sedis</taxon>
        <taxon>Mucoromycota</taxon>
        <taxon>Mucoromycotina</taxon>
        <taxon>Mucoromycetes</taxon>
        <taxon>Mucorales</taxon>
        <taxon>Cunninghamellaceae</taxon>
        <taxon>Hesseltinella</taxon>
    </lineage>
</organism>
<dbReference type="EMBL" id="MCGT01000027">
    <property type="protein sequence ID" value="ORX49133.1"/>
    <property type="molecule type" value="Genomic_DNA"/>
</dbReference>
<evidence type="ECO:0000259" key="6">
    <source>
        <dbReference type="Pfam" id="PF09734"/>
    </source>
</evidence>
<dbReference type="InterPro" id="IPR019136">
    <property type="entry name" value="TF_IIIC_su-5_HTH"/>
</dbReference>
<dbReference type="Gene3D" id="3.30.200.160">
    <property type="entry name" value="TFIIIC, subcomplex tauA, subunit Sfc1, barrel domain"/>
    <property type="match status" value="1"/>
</dbReference>
<evidence type="ECO:0000259" key="7">
    <source>
        <dbReference type="Pfam" id="PF17682"/>
    </source>
</evidence>
<sequence length="510" mass="58924">MEEVSEPHPKYPVGDRTFFCVEYPGAVKNVDRAVNSLGGERAIAQAFQNGDNHRMELRYRPGDPFCHSINGNVVSTPRLLLKVTRRRRRDQPEDQAQVTTEVLGTIPYTCRFRSLGDFQYLVPETDPIYKMHKDLRVGHVENIKEFQLSFDDKTLDNLQNLPPPAFSAAEVPSKYEFKQNAPVMRVRIKQPDGTYKMKLVNRTVIQARLLTSAAFEAENVPTKSNHPLPDPIGNTIQVIDKLKELYKSRPIWSKTALKYRLTLDERKYLNDALPHFAYTFQTGPWRDCWIPYGLDPRKNKKYHIYQQLDFRISPQAKTKVRAQRALHVRNHVDQDARRGGLPSEPSVYEFDGERIPSRSAWFQMCDITDPDFVDIICNPNYLHDGPPTKRYGYYYPSAFLAVRAGIREKHSQMTTEGLAERMPDIARDLGRKIKMDMIEEFRRQQELAEARATPSTSTLTQPVDRHADDSDDDEGIIVLYSDDEEMIMEDDIIQDDNDDMELLPTKEEPL</sequence>
<dbReference type="PANTHER" id="PTHR13230">
    <property type="entry name" value="GENERAL TRANSCRIPTION FACTOR IIIC, POLYPEPTIDE 5"/>
    <property type="match status" value="1"/>
</dbReference>
<name>A0A1X2GAK6_9FUNG</name>
<dbReference type="PANTHER" id="PTHR13230:SF5">
    <property type="entry name" value="GENERAL TRANSCRIPTION FACTOR 3C POLYPEPTIDE 5"/>
    <property type="match status" value="1"/>
</dbReference>
<reference evidence="8 9" key="1">
    <citation type="submission" date="2016-07" db="EMBL/GenBank/DDBJ databases">
        <title>Pervasive Adenine N6-methylation of Active Genes in Fungi.</title>
        <authorList>
            <consortium name="DOE Joint Genome Institute"/>
            <person name="Mondo S.J."/>
            <person name="Dannebaum R.O."/>
            <person name="Kuo R.C."/>
            <person name="Labutti K."/>
            <person name="Haridas S."/>
            <person name="Kuo A."/>
            <person name="Salamov A."/>
            <person name="Ahrendt S.R."/>
            <person name="Lipzen A."/>
            <person name="Sullivan W."/>
            <person name="Andreopoulos W.B."/>
            <person name="Clum A."/>
            <person name="Lindquist E."/>
            <person name="Daum C."/>
            <person name="Ramamoorthy G.K."/>
            <person name="Gryganskyi A."/>
            <person name="Culley D."/>
            <person name="Magnuson J.K."/>
            <person name="James T.Y."/>
            <person name="O'Malley M.A."/>
            <person name="Stajich J.E."/>
            <person name="Spatafora J.W."/>
            <person name="Visel A."/>
            <person name="Grigoriev I.V."/>
        </authorList>
    </citation>
    <scope>NUCLEOTIDE SEQUENCE [LARGE SCALE GENOMIC DNA]</scope>
    <source>
        <strain evidence="8 9">NRRL 3301</strain>
    </source>
</reference>
<feature type="region of interest" description="Disordered" evidence="5">
    <location>
        <begin position="446"/>
        <end position="472"/>
    </location>
</feature>
<gene>
    <name evidence="8" type="ORF">DM01DRAFT_1338319</name>
</gene>
<dbReference type="Proteomes" id="UP000242146">
    <property type="component" value="Unassembled WGS sequence"/>
</dbReference>
<dbReference type="STRING" id="101127.A0A1X2GAK6"/>
<dbReference type="GO" id="GO:0001002">
    <property type="term" value="F:RNA polymerase III type 1 promoter sequence-specific DNA binding"/>
    <property type="evidence" value="ECO:0007669"/>
    <property type="project" value="TreeGrafter"/>
</dbReference>
<evidence type="ECO:0000256" key="3">
    <source>
        <dbReference type="ARBA" id="ARBA00023163"/>
    </source>
</evidence>
<keyword evidence="3" id="KW-0804">Transcription</keyword>
<evidence type="ECO:0008006" key="10">
    <source>
        <dbReference type="Google" id="ProtNLM"/>
    </source>
</evidence>
<dbReference type="InterPro" id="IPR041499">
    <property type="entry name" value="Tfc1/Sfc1_N"/>
</dbReference>
<keyword evidence="4" id="KW-0539">Nucleus</keyword>
<feature type="domain" description="Transcription factor IIIC subunit 5 HTH" evidence="6">
    <location>
        <begin position="161"/>
        <end position="311"/>
    </location>
</feature>
<evidence type="ECO:0000313" key="8">
    <source>
        <dbReference type="EMBL" id="ORX49133.1"/>
    </source>
</evidence>